<sequence length="476" mass="53544">MSEENFHHIDPNGDVVLILRNPGASFAVWDPILSSDDKRAVEIPSALDVSNLSSKTSKVQAPAQETGPDWNQIGQIESDPAPPPADDDDYWPPPNRKGKKKKKAPSWTFFTPAADASIEGDVGAPSAEATVAGLSGSHGNHIPLSSEAVDAVERVDDHENPQPEVCQELEPESHEEPIVKYLVSSRHLALASQYFSAKFSGPWIETSVKHIDGCYHMDATDWDSEALLILMQVIHGKTRSVPRHINLEMLAKLAVLVDYYDCHEVIEVYCPLWIGSLKDKLPDDYGRDMVLWLLISHIFQQDDIFRQMTQVAVLKSDGPIRTMELPIPSSVVDVVDWRRQDAVEFMLKVLQKLLRAFRNDTAGCSFECSSILLGALTKEMDKHRLLDPQPASPYSGYSIADTEKTIRTFRSPQWSSEVNLYSGRHRCTLVSMIDCYLNGEFDKSKKGFELSGTIWKWKSRRKRREKDKAILFAQLQ</sequence>
<protein>
    <recommendedName>
        <fullName evidence="4">BTB domain-containing protein</fullName>
    </recommendedName>
</protein>
<name>A0A010SMA6_9PEZI</name>
<dbReference type="OrthoDB" id="5326346at2759"/>
<comment type="caution">
    <text evidence="2">The sequence shown here is derived from an EMBL/GenBank/DDBJ whole genome shotgun (WGS) entry which is preliminary data.</text>
</comment>
<keyword evidence="3" id="KW-1185">Reference proteome</keyword>
<proteinExistence type="predicted"/>
<evidence type="ECO:0008006" key="4">
    <source>
        <dbReference type="Google" id="ProtNLM"/>
    </source>
</evidence>
<dbReference type="eggNOG" id="ENOG502S8FX">
    <property type="taxonomic scope" value="Eukaryota"/>
</dbReference>
<dbReference type="KEGG" id="cfj:CFIO01_07606"/>
<dbReference type="InterPro" id="IPR011333">
    <property type="entry name" value="SKP1/BTB/POZ_sf"/>
</dbReference>
<accession>A0A010SMA6</accession>
<dbReference type="AlphaFoldDB" id="A0A010SMA6"/>
<dbReference type="Gene3D" id="3.30.710.10">
    <property type="entry name" value="Potassium Channel Kv1.1, Chain A"/>
    <property type="match status" value="1"/>
</dbReference>
<evidence type="ECO:0000313" key="2">
    <source>
        <dbReference type="EMBL" id="EXF86038.1"/>
    </source>
</evidence>
<evidence type="ECO:0000256" key="1">
    <source>
        <dbReference type="SAM" id="MobiDB-lite"/>
    </source>
</evidence>
<gene>
    <name evidence="2" type="ORF">CFIO01_07606</name>
</gene>
<organism evidence="2 3">
    <name type="scientific">Colletotrichum fioriniae PJ7</name>
    <dbReference type="NCBI Taxonomy" id="1445577"/>
    <lineage>
        <taxon>Eukaryota</taxon>
        <taxon>Fungi</taxon>
        <taxon>Dikarya</taxon>
        <taxon>Ascomycota</taxon>
        <taxon>Pezizomycotina</taxon>
        <taxon>Sordariomycetes</taxon>
        <taxon>Hypocreomycetidae</taxon>
        <taxon>Glomerellales</taxon>
        <taxon>Glomerellaceae</taxon>
        <taxon>Colletotrichum</taxon>
        <taxon>Colletotrichum acutatum species complex</taxon>
    </lineage>
</organism>
<evidence type="ECO:0000313" key="3">
    <source>
        <dbReference type="Proteomes" id="UP000020467"/>
    </source>
</evidence>
<feature type="compositionally biased region" description="Polar residues" evidence="1">
    <location>
        <begin position="48"/>
        <end position="59"/>
    </location>
</feature>
<feature type="region of interest" description="Disordered" evidence="1">
    <location>
        <begin position="47"/>
        <end position="104"/>
    </location>
</feature>
<dbReference type="HOGENOM" id="CLU_031555_4_1_1"/>
<dbReference type="Proteomes" id="UP000020467">
    <property type="component" value="Unassembled WGS sequence"/>
</dbReference>
<dbReference type="EMBL" id="JARH01000041">
    <property type="protein sequence ID" value="EXF86038.1"/>
    <property type="molecule type" value="Genomic_DNA"/>
</dbReference>
<reference evidence="2 3" key="1">
    <citation type="submission" date="2014-02" db="EMBL/GenBank/DDBJ databases">
        <title>The genome sequence of Colletotrichum fioriniae PJ7.</title>
        <authorList>
            <person name="Baroncelli R."/>
            <person name="Thon M.R."/>
        </authorList>
    </citation>
    <scope>NUCLEOTIDE SEQUENCE [LARGE SCALE GENOMIC DNA]</scope>
    <source>
        <strain evidence="2 3">PJ7</strain>
    </source>
</reference>